<evidence type="ECO:0000313" key="1">
    <source>
        <dbReference type="EMBL" id="QVL31715.1"/>
    </source>
</evidence>
<proteinExistence type="predicted"/>
<dbReference type="Proteomes" id="UP000676194">
    <property type="component" value="Chromosome"/>
</dbReference>
<dbReference type="EMBL" id="CP074694">
    <property type="protein sequence ID" value="QVL31715.1"/>
    <property type="molecule type" value="Genomic_DNA"/>
</dbReference>
<dbReference type="RefSeq" id="WP_213495881.1">
    <property type="nucleotide sequence ID" value="NZ_CP074694.1"/>
</dbReference>
<name>A0A8E6B799_9BACT</name>
<keyword evidence="2" id="KW-1185">Reference proteome</keyword>
<dbReference type="AlphaFoldDB" id="A0A8E6B799"/>
<reference evidence="1" key="1">
    <citation type="submission" date="2021-05" db="EMBL/GenBank/DDBJ databases">
        <title>Complete genome sequence of the cellulolytic planctomycete Telmatocola sphagniphila SP2T and characterization of the first cellulase from planctomycetes.</title>
        <authorList>
            <person name="Rakitin A.L."/>
            <person name="Beletsky A.V."/>
            <person name="Naumoff D.G."/>
            <person name="Kulichevskaya I.S."/>
            <person name="Mardanov A.V."/>
            <person name="Ravin N.V."/>
            <person name="Dedysh S.N."/>
        </authorList>
    </citation>
    <scope>NUCLEOTIDE SEQUENCE</scope>
    <source>
        <strain evidence="1">SP2T</strain>
    </source>
</reference>
<sequence length="51" mass="5701">MLTSFTLATCQPGLVARRSQLASGECRPQTTIRIYAPKAETLLYRLVEESE</sequence>
<evidence type="ECO:0000313" key="2">
    <source>
        <dbReference type="Proteomes" id="UP000676194"/>
    </source>
</evidence>
<accession>A0A8E6B799</accession>
<organism evidence="1 2">
    <name type="scientific">Telmatocola sphagniphila</name>
    <dbReference type="NCBI Taxonomy" id="1123043"/>
    <lineage>
        <taxon>Bacteria</taxon>
        <taxon>Pseudomonadati</taxon>
        <taxon>Planctomycetota</taxon>
        <taxon>Planctomycetia</taxon>
        <taxon>Gemmatales</taxon>
        <taxon>Gemmataceae</taxon>
    </lineage>
</organism>
<gene>
    <name evidence="1" type="ORF">KIH39_23195</name>
</gene>
<protein>
    <submittedName>
        <fullName evidence="1">Uncharacterized protein</fullName>
    </submittedName>
</protein>
<dbReference type="KEGG" id="tsph:KIH39_23195"/>